<evidence type="ECO:0000313" key="2">
    <source>
        <dbReference type="EMBL" id="CAD5227660.1"/>
    </source>
</evidence>
<keyword evidence="1" id="KW-0812">Transmembrane</keyword>
<protein>
    <submittedName>
        <fullName evidence="2">Uncharacterized protein</fullName>
    </submittedName>
</protein>
<dbReference type="EMBL" id="CAJFCW020000006">
    <property type="protein sequence ID" value="CAG9123477.1"/>
    <property type="molecule type" value="Genomic_DNA"/>
</dbReference>
<feature type="transmembrane region" description="Helical" evidence="1">
    <location>
        <begin position="21"/>
        <end position="41"/>
    </location>
</feature>
<reference evidence="2" key="1">
    <citation type="submission" date="2020-09" db="EMBL/GenBank/DDBJ databases">
        <authorList>
            <person name="Kikuchi T."/>
        </authorList>
    </citation>
    <scope>NUCLEOTIDE SEQUENCE</scope>
    <source>
        <strain evidence="2">SH1</strain>
    </source>
</reference>
<dbReference type="OrthoDB" id="5806404at2759"/>
<keyword evidence="3" id="KW-1185">Reference proteome</keyword>
<keyword evidence="1" id="KW-0472">Membrane</keyword>
<comment type="caution">
    <text evidence="2">The sequence shown here is derived from an EMBL/GenBank/DDBJ whole genome shotgun (WGS) entry which is preliminary data.</text>
</comment>
<evidence type="ECO:0000313" key="3">
    <source>
        <dbReference type="Proteomes" id="UP000614601"/>
    </source>
</evidence>
<feature type="transmembrane region" description="Helical" evidence="1">
    <location>
        <begin position="47"/>
        <end position="66"/>
    </location>
</feature>
<sequence length="172" mass="19804">MKKNDPFWKCACGFTVHNAMFFVSFVGIVISVASVVIGIMSKNYSDAALNVISLITYFLVFLARLLHKPWLYLPLIVFHSASEVVAVLLAILKLLIYFNFVKAAQFAWVEALWFNLDPTLMTAIFCIFGVFDCLLQMYFITLAWRAYLFMKKFIVTEYKTTVATIQSFHHKK</sequence>
<gene>
    <name evidence="2" type="ORF">BOKJ2_LOCUS12284</name>
</gene>
<keyword evidence="1" id="KW-1133">Transmembrane helix</keyword>
<dbReference type="AlphaFoldDB" id="A0A811LJ96"/>
<dbReference type="Proteomes" id="UP000783686">
    <property type="component" value="Unassembled WGS sequence"/>
</dbReference>
<proteinExistence type="predicted"/>
<feature type="transmembrane region" description="Helical" evidence="1">
    <location>
        <begin position="120"/>
        <end position="144"/>
    </location>
</feature>
<feature type="transmembrane region" description="Helical" evidence="1">
    <location>
        <begin position="73"/>
        <end position="100"/>
    </location>
</feature>
<name>A0A811LJ96_9BILA</name>
<evidence type="ECO:0000256" key="1">
    <source>
        <dbReference type="SAM" id="Phobius"/>
    </source>
</evidence>
<dbReference type="Proteomes" id="UP000614601">
    <property type="component" value="Unassembled WGS sequence"/>
</dbReference>
<dbReference type="EMBL" id="CAJFDH010000006">
    <property type="protein sequence ID" value="CAD5227660.1"/>
    <property type="molecule type" value="Genomic_DNA"/>
</dbReference>
<accession>A0A811LJ96</accession>
<organism evidence="2 3">
    <name type="scientific">Bursaphelenchus okinawaensis</name>
    <dbReference type="NCBI Taxonomy" id="465554"/>
    <lineage>
        <taxon>Eukaryota</taxon>
        <taxon>Metazoa</taxon>
        <taxon>Ecdysozoa</taxon>
        <taxon>Nematoda</taxon>
        <taxon>Chromadorea</taxon>
        <taxon>Rhabditida</taxon>
        <taxon>Tylenchina</taxon>
        <taxon>Tylenchomorpha</taxon>
        <taxon>Aphelenchoidea</taxon>
        <taxon>Aphelenchoididae</taxon>
        <taxon>Bursaphelenchus</taxon>
    </lineage>
</organism>